<sequence length="60" mass="6825">MAEETMRVEVAYAELREQLILELECPVDTTAAQAVELSGIRERFPGIDLKKTSWGCLARW</sequence>
<proteinExistence type="inferred from homology"/>
<accession>G2FCK2</accession>
<dbReference type="EMBL" id="AFZB01000003">
    <property type="protein sequence ID" value="EGW55565.1"/>
    <property type="molecule type" value="Genomic_DNA"/>
</dbReference>
<organism evidence="2 3">
    <name type="scientific">endosymbiont of Tevnia jerichonana</name>
    <name type="common">vent Tica</name>
    <dbReference type="NCBI Taxonomy" id="1049564"/>
    <lineage>
        <taxon>Bacteria</taxon>
        <taxon>Pseudomonadati</taxon>
        <taxon>Pseudomonadota</taxon>
        <taxon>Gammaproteobacteria</taxon>
        <taxon>sulfur-oxidizing symbionts</taxon>
    </lineage>
</organism>
<dbReference type="Pfam" id="PF03658">
    <property type="entry name" value="Ub-RnfH"/>
    <property type="match status" value="1"/>
</dbReference>
<comment type="caution">
    <text evidence="2">The sequence shown here is derived from an EMBL/GenBank/DDBJ whole genome shotgun (WGS) entry which is preliminary data.</text>
</comment>
<evidence type="ECO:0000313" key="2">
    <source>
        <dbReference type="EMBL" id="EGW55565.1"/>
    </source>
</evidence>
<dbReference type="AlphaFoldDB" id="G2FCK2"/>
<dbReference type="SUPFAM" id="SSF54285">
    <property type="entry name" value="MoaD/ThiS"/>
    <property type="match status" value="1"/>
</dbReference>
<gene>
    <name evidence="2" type="ORF">TevJSym_ac01290</name>
</gene>
<dbReference type="InterPro" id="IPR005346">
    <property type="entry name" value="RnfH"/>
</dbReference>
<dbReference type="InterPro" id="IPR037021">
    <property type="entry name" value="RnfH_sf"/>
</dbReference>
<protein>
    <submittedName>
        <fullName evidence="2">Uncharacterized protein</fullName>
    </submittedName>
</protein>
<dbReference type="Proteomes" id="UP000005167">
    <property type="component" value="Unassembled WGS sequence"/>
</dbReference>
<keyword evidence="3" id="KW-1185">Reference proteome</keyword>
<evidence type="ECO:0000256" key="1">
    <source>
        <dbReference type="ARBA" id="ARBA00010645"/>
    </source>
</evidence>
<comment type="similarity">
    <text evidence="1">Belongs to the UPF0125 (RnfH) family.</text>
</comment>
<reference evidence="2 3" key="1">
    <citation type="journal article" date="2011" name="ISME J.">
        <title>The endosymbionts of the deep-sea tubeworms Riftia pachyptila and Tevnia jerichonana share an identical physiology as revealed by proteogenomic analyses.</title>
        <authorList>
            <person name="Gardebrecht A."/>
            <person name="Markert S."/>
            <person name="Felbeck H."/>
            <person name="Thuermer A."/>
            <person name="Albrecht D."/>
            <person name="Wollherr A."/>
            <person name="Kabisch J."/>
            <person name="Lehmann R."/>
            <person name="Daniel R."/>
            <person name="Liesegang H."/>
            <person name="Hecker M."/>
            <person name="Sievert S.M."/>
            <person name="Schweder T."/>
        </authorList>
    </citation>
    <scope>NUCLEOTIDE SEQUENCE [LARGE SCALE GENOMIC DNA]</scope>
</reference>
<evidence type="ECO:0000313" key="3">
    <source>
        <dbReference type="Proteomes" id="UP000005167"/>
    </source>
</evidence>
<dbReference type="InterPro" id="IPR016155">
    <property type="entry name" value="Mopterin_synth/thiamin_S_b"/>
</dbReference>
<dbReference type="Gene3D" id="3.10.20.280">
    <property type="entry name" value="RnfH-like"/>
    <property type="match status" value="1"/>
</dbReference>
<name>G2FCK2_9GAMM</name>